<dbReference type="CTD" id="9949805"/>
<dbReference type="RefSeq" id="XP_003147904.1">
    <property type="nucleotide sequence ID" value="XM_003147856.1"/>
</dbReference>
<reference evidence="1" key="1">
    <citation type="submission" date="2012-04" db="EMBL/GenBank/DDBJ databases">
        <title>The Genome Sequence of Loa loa.</title>
        <authorList>
            <consortium name="The Broad Institute Genome Sequencing Platform"/>
            <consortium name="Broad Institute Genome Sequencing Center for Infectious Disease"/>
            <person name="Nutman T.B."/>
            <person name="Fink D.L."/>
            <person name="Russ C."/>
            <person name="Young S."/>
            <person name="Zeng Q."/>
            <person name="Gargeya S."/>
            <person name="Alvarado L."/>
            <person name="Berlin A."/>
            <person name="Chapman S.B."/>
            <person name="Chen Z."/>
            <person name="Freedman E."/>
            <person name="Gellesch M."/>
            <person name="Goldberg J."/>
            <person name="Griggs A."/>
            <person name="Gujja S."/>
            <person name="Heilman E.R."/>
            <person name="Heiman D."/>
            <person name="Howarth C."/>
            <person name="Mehta T."/>
            <person name="Neiman D."/>
            <person name="Pearson M."/>
            <person name="Roberts A."/>
            <person name="Saif S."/>
            <person name="Shea T."/>
            <person name="Shenoy N."/>
            <person name="Sisk P."/>
            <person name="Stolte C."/>
            <person name="Sykes S."/>
            <person name="White J."/>
            <person name="Yandava C."/>
            <person name="Haas B."/>
            <person name="Henn M.R."/>
            <person name="Nusbaum C."/>
            <person name="Birren B."/>
        </authorList>
    </citation>
    <scope>NUCLEOTIDE SEQUENCE [LARGE SCALE GENOMIC DNA]</scope>
</reference>
<name>A0A1S0TLC6_LOALO</name>
<dbReference type="AlphaFoldDB" id="A0A1S0TLC6"/>
<accession>A0A1S0TLC6</accession>
<dbReference type="GeneID" id="9949805"/>
<dbReference type="InParanoid" id="A0A1S0TLC6"/>
<organism evidence="1">
    <name type="scientific">Loa loa</name>
    <name type="common">Eye worm</name>
    <name type="synonym">Filaria loa</name>
    <dbReference type="NCBI Taxonomy" id="7209"/>
    <lineage>
        <taxon>Eukaryota</taxon>
        <taxon>Metazoa</taxon>
        <taxon>Ecdysozoa</taxon>
        <taxon>Nematoda</taxon>
        <taxon>Chromadorea</taxon>
        <taxon>Rhabditida</taxon>
        <taxon>Spirurina</taxon>
        <taxon>Spiruromorpha</taxon>
        <taxon>Filarioidea</taxon>
        <taxon>Onchocercidae</taxon>
        <taxon>Loa</taxon>
    </lineage>
</organism>
<sequence length="89" mass="9991">MNTKEQEVIHQSLYHSIDDDISTTTSKALTKTNTTITNLSEFRNLNLFGYATSTIITTVIISTTTTTTDLHQSNTEISIFNSVCWIFLV</sequence>
<proteinExistence type="predicted"/>
<protein>
    <submittedName>
        <fullName evidence="1">Uncharacterized protein</fullName>
    </submittedName>
</protein>
<gene>
    <name evidence="1" type="ORF">LOAG_12343</name>
</gene>
<evidence type="ECO:0000313" key="1">
    <source>
        <dbReference type="EMBL" id="EFO16164.1"/>
    </source>
</evidence>
<dbReference type="KEGG" id="loa:LOAG_12343"/>
<dbReference type="EMBL" id="JH712339">
    <property type="protein sequence ID" value="EFO16164.1"/>
    <property type="molecule type" value="Genomic_DNA"/>
</dbReference>